<dbReference type="InterPro" id="IPR008795">
    <property type="entry name" value="Prominin"/>
</dbReference>
<dbReference type="GO" id="GO:0009986">
    <property type="term" value="C:cell surface"/>
    <property type="evidence" value="ECO:0007669"/>
    <property type="project" value="TreeGrafter"/>
</dbReference>
<dbReference type="PANTHER" id="PTHR22730:SF4">
    <property type="entry name" value="PROMININ-1-A-LIKE"/>
    <property type="match status" value="1"/>
</dbReference>
<sequence>MGENMRVWRSKGSHASLRLVVVGVMLLTLAQSGSVPPQTVCGGLPHQNVTQPEYVALRATNGSGDVMADLVGPFLNVVQPKPFPRDLFFNLTNAFTSETPVDYSRLQSRIVAHFTGFWIGAGILLAYVVLMPILGLILACCRCCGNCGGRMYQEKTNSLHCERRTFYWVVLITSVFILAGNVYMFINNQAFKDGLDQTPTELNSTLTNVLRFTEALPEQISSVVNESNTTLEAISRNLDDVGRQLGGPIQEKFRSYVDPVLQSLLLLDRETRSISTELQSLNSSLTQLQSSMDRMQENVTQVKDIINNNIHLHQNAEISEALDELTEDNYQHVPNLNEFQSAVDEVVRKNLTSTTKEVENSFNNIPQTVERETSSAVQQTKQALDGLRGTISDVASKFNEIDFLQKLSDIITTEVYPNLNRFTPAYRTYTDIWWKCGFAVCSLVLLVVLCNCMGLFLGVVGLKPKVEPTMRSQTSNCGGTFFLAGSGFSFIFSWILMIVVLVLFFVTGNIYTLVCRPLRNGKLLEAVDSTDYISNLGQSLGFNVNISVKGIYSDCKDNKPLWTTLQLHEVINLDEIMNVSQYVEQAQQLFDSTHINLSSVTLLEPDVDRQLRDFSTKARSFNSTDTTHQIAKMSRINLNSTADKLDQLGSQNEASNLRGIQATYETTIIPQLENVNVSVRNLQSNAENISGEVEELLRNLEAAQTFLRTNTTQIIRTESRKFLDCQIGHIISYKEWASSMITQQIGRCQPVAGMVDFVDVVFCSSLVEPMVRRSCSHRQWLQFTFLNNVNNGQKKTKQTGVIFLVFFDSLEFVLVQSALVLGLLHPQHHLLHPTGQVLQEDETLLITSKKHKIIKKNYIYIYINIYKPLDLVQFGPLPKSSINLTL</sequence>
<feature type="transmembrane region" description="Helical" evidence="8">
    <location>
        <begin position="481"/>
        <end position="506"/>
    </location>
</feature>
<keyword evidence="4 8" id="KW-1133">Transmembrane helix</keyword>
<evidence type="ECO:0000256" key="7">
    <source>
        <dbReference type="SAM" id="Coils"/>
    </source>
</evidence>
<evidence type="ECO:0000256" key="4">
    <source>
        <dbReference type="ARBA" id="ARBA00022989"/>
    </source>
</evidence>
<dbReference type="GO" id="GO:0071914">
    <property type="term" value="C:prominosome"/>
    <property type="evidence" value="ECO:0007669"/>
    <property type="project" value="TreeGrafter"/>
</dbReference>
<reference evidence="10 11" key="1">
    <citation type="journal article" date="2014" name="Nat. Genet.">
        <title>Whole-genome sequence of a flatfish provides insights into ZW sex chromosome evolution and adaptation to a benthic lifestyle.</title>
        <authorList>
            <person name="Chen S."/>
            <person name="Zhang G."/>
            <person name="Shao C."/>
            <person name="Huang Q."/>
            <person name="Liu G."/>
            <person name="Zhang P."/>
            <person name="Song W."/>
            <person name="An N."/>
            <person name="Chalopin D."/>
            <person name="Volff J.N."/>
            <person name="Hong Y."/>
            <person name="Li Q."/>
            <person name="Sha Z."/>
            <person name="Zhou H."/>
            <person name="Xie M."/>
            <person name="Yu Q."/>
            <person name="Liu Y."/>
            <person name="Xiang H."/>
            <person name="Wang N."/>
            <person name="Wu K."/>
            <person name="Yang C."/>
            <person name="Zhou Q."/>
            <person name="Liao X."/>
            <person name="Yang L."/>
            <person name="Hu Q."/>
            <person name="Zhang J."/>
            <person name="Meng L."/>
            <person name="Jin L."/>
            <person name="Tian Y."/>
            <person name="Lian J."/>
            <person name="Yang J."/>
            <person name="Miao G."/>
            <person name="Liu S."/>
            <person name="Liang Z."/>
            <person name="Yan F."/>
            <person name="Li Y."/>
            <person name="Sun B."/>
            <person name="Zhang H."/>
            <person name="Zhang J."/>
            <person name="Zhu Y."/>
            <person name="Du M."/>
            <person name="Zhao Y."/>
            <person name="Schartl M."/>
            <person name="Tang Q."/>
            <person name="Wang J."/>
        </authorList>
    </citation>
    <scope>NUCLEOTIDE SEQUENCE</scope>
</reference>
<protein>
    <submittedName>
        <fullName evidence="10">Prominin-2-like</fullName>
    </submittedName>
</protein>
<evidence type="ECO:0000313" key="10">
    <source>
        <dbReference type="Ensembl" id="ENSCSEP00000012488.1"/>
    </source>
</evidence>
<dbReference type="GO" id="GO:0031528">
    <property type="term" value="C:microvillus membrane"/>
    <property type="evidence" value="ECO:0007669"/>
    <property type="project" value="UniProtKB-SubCell"/>
</dbReference>
<keyword evidence="6" id="KW-0325">Glycoprotein</keyword>
<dbReference type="Ensembl" id="ENSCSET00000012657.1">
    <property type="protein sequence ID" value="ENSCSEP00000012507.1"/>
    <property type="gene ID" value="ENSCSEG00000008076.1"/>
</dbReference>
<evidence type="ECO:0000256" key="9">
    <source>
        <dbReference type="SAM" id="SignalP"/>
    </source>
</evidence>
<keyword evidence="5 8" id="KW-0472">Membrane</keyword>
<dbReference type="AlphaFoldDB" id="A0A3P8VAY8"/>
<dbReference type="GO" id="GO:0005929">
    <property type="term" value="C:cilium"/>
    <property type="evidence" value="ECO:0007669"/>
    <property type="project" value="TreeGrafter"/>
</dbReference>
<evidence type="ECO:0000256" key="1">
    <source>
        <dbReference type="ARBA" id="ARBA00004475"/>
    </source>
</evidence>
<feature type="coiled-coil region" evidence="7">
    <location>
        <begin position="278"/>
        <end position="305"/>
    </location>
</feature>
<evidence type="ECO:0000256" key="5">
    <source>
        <dbReference type="ARBA" id="ARBA00023136"/>
    </source>
</evidence>
<comment type="subcellular location">
    <subcellularLocation>
        <location evidence="1">Cell projection</location>
        <location evidence="1">Microvillus membrane</location>
        <topology evidence="1">Multi-pass membrane protein</topology>
    </subcellularLocation>
</comment>
<dbReference type="GeneTree" id="ENSGT00530000063586"/>
<keyword evidence="7" id="KW-0175">Coiled coil</keyword>
<dbReference type="Proteomes" id="UP000265120">
    <property type="component" value="Chromosome 12"/>
</dbReference>
<dbReference type="Ensembl" id="ENSCSET00000012638.1">
    <property type="protein sequence ID" value="ENSCSEP00000012488.1"/>
    <property type="gene ID" value="ENSCSEG00000008076.1"/>
</dbReference>
<dbReference type="GO" id="GO:0016324">
    <property type="term" value="C:apical plasma membrane"/>
    <property type="evidence" value="ECO:0007669"/>
    <property type="project" value="TreeGrafter"/>
</dbReference>
<proteinExistence type="inferred from homology"/>
<evidence type="ECO:0000256" key="8">
    <source>
        <dbReference type="SAM" id="Phobius"/>
    </source>
</evidence>
<feature type="transmembrane region" description="Helical" evidence="8">
    <location>
        <begin position="801"/>
        <end position="824"/>
    </location>
</feature>
<dbReference type="GO" id="GO:0015485">
    <property type="term" value="F:cholesterol binding"/>
    <property type="evidence" value="ECO:0007669"/>
    <property type="project" value="TreeGrafter"/>
</dbReference>
<reference evidence="10" key="2">
    <citation type="submission" date="2025-05" db="UniProtKB">
        <authorList>
            <consortium name="Ensembl"/>
        </authorList>
    </citation>
    <scope>IDENTIFICATION</scope>
</reference>
<keyword evidence="11" id="KW-1185">Reference proteome</keyword>
<evidence type="ECO:0000256" key="3">
    <source>
        <dbReference type="ARBA" id="ARBA00022692"/>
    </source>
</evidence>
<comment type="similarity">
    <text evidence="2">Belongs to the prominin family.</text>
</comment>
<feature type="transmembrane region" description="Helical" evidence="8">
    <location>
        <begin position="117"/>
        <end position="145"/>
    </location>
</feature>
<feature type="transmembrane region" description="Helical" evidence="8">
    <location>
        <begin position="432"/>
        <end position="460"/>
    </location>
</feature>
<keyword evidence="9" id="KW-0732">Signal</keyword>
<dbReference type="PANTHER" id="PTHR22730">
    <property type="entry name" value="PROMININ PROM PROTEIN"/>
    <property type="match status" value="1"/>
</dbReference>
<evidence type="ECO:0000256" key="2">
    <source>
        <dbReference type="ARBA" id="ARBA00006058"/>
    </source>
</evidence>
<feature type="chain" id="PRO_5044596991" evidence="9">
    <location>
        <begin position="33"/>
        <end position="886"/>
    </location>
</feature>
<evidence type="ECO:0000313" key="11">
    <source>
        <dbReference type="Proteomes" id="UP000265120"/>
    </source>
</evidence>
<feature type="signal peptide" evidence="9">
    <location>
        <begin position="1"/>
        <end position="32"/>
    </location>
</feature>
<organism evidence="10 11">
    <name type="scientific">Cynoglossus semilaevis</name>
    <name type="common">Tongue sole</name>
    <dbReference type="NCBI Taxonomy" id="244447"/>
    <lineage>
        <taxon>Eukaryota</taxon>
        <taxon>Metazoa</taxon>
        <taxon>Chordata</taxon>
        <taxon>Craniata</taxon>
        <taxon>Vertebrata</taxon>
        <taxon>Euteleostomi</taxon>
        <taxon>Actinopterygii</taxon>
        <taxon>Neopterygii</taxon>
        <taxon>Teleostei</taxon>
        <taxon>Neoteleostei</taxon>
        <taxon>Acanthomorphata</taxon>
        <taxon>Carangaria</taxon>
        <taxon>Pleuronectiformes</taxon>
        <taxon>Pleuronectoidei</taxon>
        <taxon>Cynoglossidae</taxon>
        <taxon>Cynoglossinae</taxon>
        <taxon>Cynoglossus</taxon>
    </lineage>
</organism>
<feature type="coiled-coil region" evidence="7">
    <location>
        <begin position="672"/>
        <end position="699"/>
    </location>
</feature>
<keyword evidence="3 8" id="KW-0812">Transmembrane</keyword>
<name>A0A3P8VAY8_CYNSE</name>
<accession>A0A3P8VAY8</accession>
<evidence type="ECO:0000256" key="6">
    <source>
        <dbReference type="ARBA" id="ARBA00023180"/>
    </source>
</evidence>
<feature type="transmembrane region" description="Helical" evidence="8">
    <location>
        <begin position="166"/>
        <end position="186"/>
    </location>
</feature>
<dbReference type="Pfam" id="PF05478">
    <property type="entry name" value="Prominin"/>
    <property type="match status" value="1"/>
</dbReference>